<feature type="coiled-coil region" evidence="1">
    <location>
        <begin position="305"/>
        <end position="332"/>
    </location>
</feature>
<keyword evidence="4" id="KW-1185">Reference proteome</keyword>
<proteinExistence type="predicted"/>
<gene>
    <name evidence="3" type="ORF">FA14DRAFT_156243</name>
</gene>
<sequence>MTNSTKTPFPWNLNEPGSPNEHEEPQSPEASRTSRRTDEAETVRAFERSNVKYARRRRRNQIDPADDQCEGESWNKTEIRKKNMPTAAQRDLYNQRKREKYAAMNKDKKKSYITKMREQKELRFAKLNPQEQEAFIARRRFLENKRKLRKRLSRTDEQKLKDKELLILILSWAVQAVNESNKQKPTLPFDLNEEPPLDDQPVSSPQSASKDVESRAEGSTGVKPVRGEDDSTERRKHARRLFKQEHPDAAAEHLAKRRKVYQGLSVEKKKSQNKRIMQNFSIRMGKKNKAELQKYRNKRAEQFRVRYAKKKLEMSKEEHEAIQEKRRKAYQKYINAKKKKQE</sequence>
<evidence type="ECO:0000313" key="3">
    <source>
        <dbReference type="EMBL" id="PWN33552.1"/>
    </source>
</evidence>
<name>A0A316V7W5_9BASI</name>
<feature type="region of interest" description="Disordered" evidence="2">
    <location>
        <begin position="1"/>
        <end position="90"/>
    </location>
</feature>
<evidence type="ECO:0000256" key="2">
    <source>
        <dbReference type="SAM" id="MobiDB-lite"/>
    </source>
</evidence>
<organism evidence="3 4">
    <name type="scientific">Meira miltonrushii</name>
    <dbReference type="NCBI Taxonomy" id="1280837"/>
    <lineage>
        <taxon>Eukaryota</taxon>
        <taxon>Fungi</taxon>
        <taxon>Dikarya</taxon>
        <taxon>Basidiomycota</taxon>
        <taxon>Ustilaginomycotina</taxon>
        <taxon>Exobasidiomycetes</taxon>
        <taxon>Exobasidiales</taxon>
        <taxon>Brachybasidiaceae</taxon>
        <taxon>Meira</taxon>
    </lineage>
</organism>
<accession>A0A316V7W5</accession>
<keyword evidence="1" id="KW-0175">Coiled coil</keyword>
<dbReference type="GeneID" id="37019592"/>
<feature type="region of interest" description="Disordered" evidence="2">
    <location>
        <begin position="181"/>
        <end position="252"/>
    </location>
</feature>
<dbReference type="AlphaFoldDB" id="A0A316V7W5"/>
<feature type="compositionally biased region" description="Basic and acidic residues" evidence="2">
    <location>
        <begin position="35"/>
        <end position="50"/>
    </location>
</feature>
<evidence type="ECO:0000256" key="1">
    <source>
        <dbReference type="SAM" id="Coils"/>
    </source>
</evidence>
<dbReference type="EMBL" id="KZ819604">
    <property type="protein sequence ID" value="PWN33552.1"/>
    <property type="molecule type" value="Genomic_DNA"/>
</dbReference>
<feature type="compositionally biased region" description="Basic and acidic residues" evidence="2">
    <location>
        <begin position="242"/>
        <end position="252"/>
    </location>
</feature>
<dbReference type="RefSeq" id="XP_025353854.1">
    <property type="nucleotide sequence ID" value="XM_025497811.1"/>
</dbReference>
<evidence type="ECO:0000313" key="4">
    <source>
        <dbReference type="Proteomes" id="UP000245771"/>
    </source>
</evidence>
<dbReference type="Proteomes" id="UP000245771">
    <property type="component" value="Unassembled WGS sequence"/>
</dbReference>
<protein>
    <submittedName>
        <fullName evidence="3">Uncharacterized protein</fullName>
    </submittedName>
</protein>
<dbReference type="InParanoid" id="A0A316V7W5"/>
<reference evidence="3 4" key="1">
    <citation type="journal article" date="2018" name="Mol. Biol. Evol.">
        <title>Broad Genomic Sampling Reveals a Smut Pathogenic Ancestry of the Fungal Clade Ustilaginomycotina.</title>
        <authorList>
            <person name="Kijpornyongpan T."/>
            <person name="Mondo S.J."/>
            <person name="Barry K."/>
            <person name="Sandor L."/>
            <person name="Lee J."/>
            <person name="Lipzen A."/>
            <person name="Pangilinan J."/>
            <person name="LaButti K."/>
            <person name="Hainaut M."/>
            <person name="Henrissat B."/>
            <person name="Grigoriev I.V."/>
            <person name="Spatafora J.W."/>
            <person name="Aime M.C."/>
        </authorList>
    </citation>
    <scope>NUCLEOTIDE SEQUENCE [LARGE SCALE GENOMIC DNA]</scope>
    <source>
        <strain evidence="3 4">MCA 3882</strain>
    </source>
</reference>